<protein>
    <recommendedName>
        <fullName evidence="3">Tyr recombinase domain-containing protein</fullName>
    </recommendedName>
</protein>
<accession>A0ABP0VGS1</accession>
<evidence type="ECO:0000256" key="2">
    <source>
        <dbReference type="ARBA" id="ARBA00023172"/>
    </source>
</evidence>
<feature type="domain" description="Tyr recombinase" evidence="3">
    <location>
        <begin position="193"/>
        <end position="299"/>
    </location>
</feature>
<reference evidence="4" key="1">
    <citation type="submission" date="2024-02" db="EMBL/GenBank/DDBJ databases">
        <authorList>
            <consortium name="ELIXIR-Norway"/>
            <consortium name="Elixir Norway"/>
        </authorList>
    </citation>
    <scope>NUCLEOTIDE SEQUENCE</scope>
</reference>
<dbReference type="PANTHER" id="PTHR35810">
    <property type="entry name" value="CYTOPLASMIC PROTEIN-RELATED"/>
    <property type="match status" value="1"/>
</dbReference>
<sequence>MSRQIKDAILESREARKRLKIQSEPHWRGIDTGLHLGYRRRSNGGSWIARRFTETGKYIKHKLGVADDFQDADVEGKGLSVAKAIVNAHIIPALGMIRLDRLTTKRISDWMKNLAAAPARLRTGKSAKERNVSEVDENTDHDIVRRRRASVNRVLTVLKAALNYAWREGKIASDTPWRKVKPFRNADAPVIRYLSEAECIRLINACVSDLRAMVQAALLTGCRYGELVILRVSDFNPDTRTLAIRTSKSGKPRHVVLTDEAGEFFQAAVIGKESNALIFTHDNGSGCTIVLKGSQMSEIVIYEQEGHPVKVRLEGGTVWLTQRQIADLLDASIPSINIHINGIYEDGELNQGATIKESLIVQTEGKRTFSRPVILPSQVFYNNGNGHFVLNQTIDNAQSMASH</sequence>
<organism evidence="4 5">
    <name type="scientific">Sphagnum jensenii</name>
    <dbReference type="NCBI Taxonomy" id="128206"/>
    <lineage>
        <taxon>Eukaryota</taxon>
        <taxon>Viridiplantae</taxon>
        <taxon>Streptophyta</taxon>
        <taxon>Embryophyta</taxon>
        <taxon>Bryophyta</taxon>
        <taxon>Sphagnophytina</taxon>
        <taxon>Sphagnopsida</taxon>
        <taxon>Sphagnales</taxon>
        <taxon>Sphagnaceae</taxon>
        <taxon>Sphagnum</taxon>
    </lineage>
</organism>
<name>A0ABP0VGS1_9BRYO</name>
<dbReference type="Proteomes" id="UP001497444">
    <property type="component" value="Unassembled WGS sequence"/>
</dbReference>
<keyword evidence="5" id="KW-1185">Reference proteome</keyword>
<comment type="caution">
    <text evidence="4">The sequence shown here is derived from an EMBL/GenBank/DDBJ whole genome shotgun (WGS) entry which is preliminary data.</text>
</comment>
<dbReference type="Gene3D" id="1.10.150.130">
    <property type="match status" value="1"/>
</dbReference>
<dbReference type="EMBL" id="CAXAQS010000680">
    <property type="protein sequence ID" value="CAK9252640.1"/>
    <property type="molecule type" value="Genomic_DNA"/>
</dbReference>
<evidence type="ECO:0000256" key="1">
    <source>
        <dbReference type="ARBA" id="ARBA00023125"/>
    </source>
</evidence>
<keyword evidence="1" id="KW-0238">DNA-binding</keyword>
<dbReference type="InterPro" id="IPR002104">
    <property type="entry name" value="Integrase_catalytic"/>
</dbReference>
<dbReference type="InterPro" id="IPR011010">
    <property type="entry name" value="DNA_brk_join_enz"/>
</dbReference>
<proteinExistence type="predicted"/>
<evidence type="ECO:0000313" key="4">
    <source>
        <dbReference type="EMBL" id="CAK9252640.1"/>
    </source>
</evidence>
<dbReference type="InterPro" id="IPR013762">
    <property type="entry name" value="Integrase-like_cat_sf"/>
</dbReference>
<keyword evidence="2" id="KW-0233">DNA recombination</keyword>
<evidence type="ECO:0000313" key="5">
    <source>
        <dbReference type="Proteomes" id="UP001497444"/>
    </source>
</evidence>
<gene>
    <name evidence="4" type="ORF">CSSPJE1EN1_LOCUS28018</name>
</gene>
<dbReference type="PANTHER" id="PTHR35810:SF1">
    <property type="entry name" value="CYTOPLASMIC PROTEIN"/>
    <property type="match status" value="1"/>
</dbReference>
<dbReference type="SUPFAM" id="SSF56349">
    <property type="entry name" value="DNA breaking-rejoining enzymes"/>
    <property type="match status" value="1"/>
</dbReference>
<evidence type="ECO:0000259" key="3">
    <source>
        <dbReference type="Pfam" id="PF00589"/>
    </source>
</evidence>
<dbReference type="InterPro" id="IPR010998">
    <property type="entry name" value="Integrase_recombinase_N"/>
</dbReference>
<dbReference type="Gene3D" id="1.10.443.10">
    <property type="entry name" value="Intergrase catalytic core"/>
    <property type="match status" value="1"/>
</dbReference>
<dbReference type="Pfam" id="PF00589">
    <property type="entry name" value="Phage_integrase"/>
    <property type="match status" value="1"/>
</dbReference>